<reference evidence="2 3" key="1">
    <citation type="submission" date="2024-06" db="EMBL/GenBank/DDBJ databases">
        <title>Genomic Encyclopedia of Type Strains, Phase IV (KMG-IV): sequencing the most valuable type-strain genomes for metagenomic binning, comparative biology and taxonomic classification.</title>
        <authorList>
            <person name="Goeker M."/>
        </authorList>
    </citation>
    <scope>NUCLEOTIDE SEQUENCE [LARGE SCALE GENOMIC DNA]</scope>
    <source>
        <strain evidence="2 3">DSM 21331</strain>
    </source>
</reference>
<sequence>MTTLPVHDFGHSMARPVVNAIDGRDLSEALRQGVDDFLAMPTHALFIGLIYPIVGVVLATFAFGTEVLPLVFPLAAGFALIGPFAAIGLYELSRRREQGLSTDWAYAFASLRRPAAGALAGFGLVLAVILASWLLAAQGIFWALYGDAAPVSVLDFVREVLTTPRGWALIAIGNLVGFAFSLVVLAISVVSVPMLVDREVDMLTAVETSLAAFRRNPRTLTAWGFVVAGLLILGSLPLFVGLAVVMPILGHATWHLYRRIIPA</sequence>
<keyword evidence="1" id="KW-0472">Membrane</keyword>
<proteinExistence type="predicted"/>
<protein>
    <submittedName>
        <fullName evidence="2">Membrane protein</fullName>
    </submittedName>
</protein>
<name>A0ABV2L229_9HYPH</name>
<evidence type="ECO:0000256" key="1">
    <source>
        <dbReference type="SAM" id="Phobius"/>
    </source>
</evidence>
<keyword evidence="3" id="KW-1185">Reference proteome</keyword>
<gene>
    <name evidence="2" type="ORF">ABID43_000927</name>
</gene>
<feature type="transmembrane region" description="Helical" evidence="1">
    <location>
        <begin position="44"/>
        <end position="64"/>
    </location>
</feature>
<feature type="transmembrane region" description="Helical" evidence="1">
    <location>
        <begin position="114"/>
        <end position="134"/>
    </location>
</feature>
<comment type="caution">
    <text evidence="2">The sequence shown here is derived from an EMBL/GenBank/DDBJ whole genome shotgun (WGS) entry which is preliminary data.</text>
</comment>
<dbReference type="EMBL" id="JBEPMM010000002">
    <property type="protein sequence ID" value="MET3691402.1"/>
    <property type="molecule type" value="Genomic_DNA"/>
</dbReference>
<organism evidence="2 3">
    <name type="scientific">Methylobacterium goesingense</name>
    <dbReference type="NCBI Taxonomy" id="243690"/>
    <lineage>
        <taxon>Bacteria</taxon>
        <taxon>Pseudomonadati</taxon>
        <taxon>Pseudomonadota</taxon>
        <taxon>Alphaproteobacteria</taxon>
        <taxon>Hyphomicrobiales</taxon>
        <taxon>Methylobacteriaceae</taxon>
        <taxon>Methylobacterium</taxon>
    </lineage>
</organism>
<dbReference type="RefSeq" id="WP_238279408.1">
    <property type="nucleotide sequence ID" value="NZ_BPQL01000058.1"/>
</dbReference>
<accession>A0ABV2L229</accession>
<dbReference type="InterPro" id="IPR018692">
    <property type="entry name" value="DUF2189"/>
</dbReference>
<feature type="transmembrane region" description="Helical" evidence="1">
    <location>
        <begin position="169"/>
        <end position="196"/>
    </location>
</feature>
<dbReference type="Pfam" id="PF09955">
    <property type="entry name" value="DUF2189"/>
    <property type="match status" value="1"/>
</dbReference>
<keyword evidence="1" id="KW-0812">Transmembrane</keyword>
<evidence type="ECO:0000313" key="2">
    <source>
        <dbReference type="EMBL" id="MET3691402.1"/>
    </source>
</evidence>
<evidence type="ECO:0000313" key="3">
    <source>
        <dbReference type="Proteomes" id="UP001549145"/>
    </source>
</evidence>
<dbReference type="Proteomes" id="UP001549145">
    <property type="component" value="Unassembled WGS sequence"/>
</dbReference>
<feature type="transmembrane region" description="Helical" evidence="1">
    <location>
        <begin position="222"/>
        <end position="249"/>
    </location>
</feature>
<keyword evidence="1" id="KW-1133">Transmembrane helix</keyword>
<feature type="transmembrane region" description="Helical" evidence="1">
    <location>
        <begin position="70"/>
        <end position="93"/>
    </location>
</feature>